<reference evidence="6 7" key="1">
    <citation type="submission" date="2019-09" db="EMBL/GenBank/DDBJ databases">
        <title>Genome sequencing of strain KACC 19306.</title>
        <authorList>
            <person name="Heo J."/>
            <person name="Kim S.-J."/>
            <person name="Kim J.-S."/>
            <person name="Hong S.-B."/>
            <person name="Kwon S.-W."/>
        </authorList>
    </citation>
    <scope>NUCLEOTIDE SEQUENCE [LARGE SCALE GENOMIC DNA]</scope>
    <source>
        <strain evidence="6 7">KACC 19306</strain>
    </source>
</reference>
<dbReference type="Gene3D" id="1.10.10.60">
    <property type="entry name" value="Homeodomain-like"/>
    <property type="match status" value="2"/>
</dbReference>
<dbReference type="InterPro" id="IPR037923">
    <property type="entry name" value="HTH-like"/>
</dbReference>
<keyword evidence="7" id="KW-1185">Reference proteome</keyword>
<dbReference type="SUPFAM" id="SSF46689">
    <property type="entry name" value="Homeodomain-like"/>
    <property type="match status" value="2"/>
</dbReference>
<keyword evidence="1" id="KW-0805">Transcription regulation</keyword>
<dbReference type="RefSeq" id="WP_149160275.1">
    <property type="nucleotide sequence ID" value="NZ_CP043505.1"/>
</dbReference>
<dbReference type="Proteomes" id="UP000324678">
    <property type="component" value="Chromosome"/>
</dbReference>
<dbReference type="Pfam" id="PF12852">
    <property type="entry name" value="Cupin_6"/>
    <property type="match status" value="1"/>
</dbReference>
<dbReference type="InterPro" id="IPR009057">
    <property type="entry name" value="Homeodomain-like_sf"/>
</dbReference>
<name>A0A5C1YDX3_9MICO</name>
<feature type="domain" description="HTH araC/xylS-type" evidence="5">
    <location>
        <begin position="187"/>
        <end position="284"/>
    </location>
</feature>
<keyword evidence="3" id="KW-0010">Activator</keyword>
<organism evidence="6 7">
    <name type="scientific">Agromyces intestinalis</name>
    <dbReference type="NCBI Taxonomy" id="2592652"/>
    <lineage>
        <taxon>Bacteria</taxon>
        <taxon>Bacillati</taxon>
        <taxon>Actinomycetota</taxon>
        <taxon>Actinomycetes</taxon>
        <taxon>Micrococcales</taxon>
        <taxon>Microbacteriaceae</taxon>
        <taxon>Agromyces</taxon>
    </lineage>
</organism>
<evidence type="ECO:0000313" key="7">
    <source>
        <dbReference type="Proteomes" id="UP000324678"/>
    </source>
</evidence>
<dbReference type="Pfam" id="PF12833">
    <property type="entry name" value="HTH_18"/>
    <property type="match status" value="1"/>
</dbReference>
<dbReference type="InterPro" id="IPR018062">
    <property type="entry name" value="HTH_AraC-typ_CS"/>
</dbReference>
<proteinExistence type="predicted"/>
<evidence type="ECO:0000313" key="6">
    <source>
        <dbReference type="EMBL" id="QEO14254.1"/>
    </source>
</evidence>
<dbReference type="PANTHER" id="PTHR46796">
    <property type="entry name" value="HTH-TYPE TRANSCRIPTIONAL ACTIVATOR RHAS-RELATED"/>
    <property type="match status" value="1"/>
</dbReference>
<evidence type="ECO:0000256" key="3">
    <source>
        <dbReference type="ARBA" id="ARBA00023159"/>
    </source>
</evidence>
<dbReference type="PROSITE" id="PS01124">
    <property type="entry name" value="HTH_ARAC_FAMILY_2"/>
    <property type="match status" value="1"/>
</dbReference>
<dbReference type="EMBL" id="CP043505">
    <property type="protein sequence ID" value="QEO14254.1"/>
    <property type="molecule type" value="Genomic_DNA"/>
</dbReference>
<dbReference type="PROSITE" id="PS00041">
    <property type="entry name" value="HTH_ARAC_FAMILY_1"/>
    <property type="match status" value="1"/>
</dbReference>
<sequence>MGNPPATASPGAMIDAASIDAVLERLRWRVLDFADYSLVPGMTRADPGRGIRFHYVASGTVAISCAGGAIELRAGDFVLLARGDATLRADGPTRLVSGSLHLELESGVALGLMPAVLFACGFRTHEPAFASLLETLHREADGERAGRESVARRIADLVASAALRVWFERGCGDPRAWLIGLRDPNLGRAIDAMHADPGGRWTVEALARLARASRSQFAEQFRRSVGETPARYLTRLRMERAERMLRAGVSVTEAAAALGYDSDEGFSRAFRRHAGAPPSLWRATA</sequence>
<dbReference type="GO" id="GO:0003700">
    <property type="term" value="F:DNA-binding transcription factor activity"/>
    <property type="evidence" value="ECO:0007669"/>
    <property type="project" value="InterPro"/>
</dbReference>
<protein>
    <submittedName>
        <fullName evidence="6">AraC family transcriptional regulator</fullName>
    </submittedName>
</protein>
<evidence type="ECO:0000256" key="4">
    <source>
        <dbReference type="ARBA" id="ARBA00023163"/>
    </source>
</evidence>
<dbReference type="InterPro" id="IPR032783">
    <property type="entry name" value="AraC_lig"/>
</dbReference>
<dbReference type="PANTHER" id="PTHR46796:SF7">
    <property type="entry name" value="ARAC FAMILY TRANSCRIPTIONAL REGULATOR"/>
    <property type="match status" value="1"/>
</dbReference>
<dbReference type="InterPro" id="IPR018060">
    <property type="entry name" value="HTH_AraC"/>
</dbReference>
<gene>
    <name evidence="6" type="ORF">FLP10_07360</name>
</gene>
<dbReference type="KEGG" id="ail:FLP10_07360"/>
<dbReference type="SUPFAM" id="SSF51215">
    <property type="entry name" value="Regulatory protein AraC"/>
    <property type="match status" value="1"/>
</dbReference>
<evidence type="ECO:0000259" key="5">
    <source>
        <dbReference type="PROSITE" id="PS01124"/>
    </source>
</evidence>
<accession>A0A5C1YDX3</accession>
<dbReference type="GO" id="GO:0043565">
    <property type="term" value="F:sequence-specific DNA binding"/>
    <property type="evidence" value="ECO:0007669"/>
    <property type="project" value="InterPro"/>
</dbReference>
<evidence type="ECO:0000256" key="1">
    <source>
        <dbReference type="ARBA" id="ARBA00023015"/>
    </source>
</evidence>
<evidence type="ECO:0000256" key="2">
    <source>
        <dbReference type="ARBA" id="ARBA00023125"/>
    </source>
</evidence>
<dbReference type="InterPro" id="IPR050204">
    <property type="entry name" value="AraC_XylS_family_regulators"/>
</dbReference>
<dbReference type="AlphaFoldDB" id="A0A5C1YDX3"/>
<keyword evidence="2" id="KW-0238">DNA-binding</keyword>
<keyword evidence="4" id="KW-0804">Transcription</keyword>
<dbReference type="OrthoDB" id="9801123at2"/>
<dbReference type="SMART" id="SM00342">
    <property type="entry name" value="HTH_ARAC"/>
    <property type="match status" value="1"/>
</dbReference>